<evidence type="ECO:0000313" key="4">
    <source>
        <dbReference type="EMBL" id="MCK2213818.1"/>
    </source>
</evidence>
<dbReference type="InterPro" id="IPR002220">
    <property type="entry name" value="DapA-like"/>
</dbReference>
<dbReference type="PIRSF" id="PIRSF001365">
    <property type="entry name" value="DHDPS"/>
    <property type="match status" value="1"/>
</dbReference>
<name>A0ABT0FN84_9ACTN</name>
<evidence type="ECO:0000313" key="5">
    <source>
        <dbReference type="Proteomes" id="UP001317259"/>
    </source>
</evidence>
<sequence length="291" mass="29506">MALSGLIPILATPFTDDGELDLPSLRRLTEWQLASGAAGVAVFGMASEGFALTAADRAAILAEVRAAAGAAPVVAGVGATSTATALEQALAARDGGADALMVLPPYLVRPTGGQLVDFYGELAARAGVDVMVQDAPGATGVSMPEPLIVELSKLDGVTSVKVEAPPTAPKVGAVAAGVAGDFAVFGGQNALFCLEEYALGAVGTMPACEFTDLLAPVLADWAAGRAEDARAAHARLLPLIRTGMQPGLAWAVHKEVLVRRGLIASAAVRSPARPLDPASRALLDDVLAALW</sequence>
<evidence type="ECO:0000256" key="2">
    <source>
        <dbReference type="ARBA" id="ARBA00023239"/>
    </source>
</evidence>
<dbReference type="CDD" id="cd00408">
    <property type="entry name" value="DHDPS-like"/>
    <property type="match status" value="1"/>
</dbReference>
<dbReference type="Proteomes" id="UP001317259">
    <property type="component" value="Unassembled WGS sequence"/>
</dbReference>
<dbReference type="SUPFAM" id="SSF51569">
    <property type="entry name" value="Aldolase"/>
    <property type="match status" value="1"/>
</dbReference>
<proteinExistence type="inferred from homology"/>
<accession>A0ABT0FN84</accession>
<dbReference type="Pfam" id="PF00701">
    <property type="entry name" value="DHDPS"/>
    <property type="match status" value="1"/>
</dbReference>
<dbReference type="RefSeq" id="WP_242375489.1">
    <property type="nucleotide sequence ID" value="NZ_JAKRKC020000001.1"/>
</dbReference>
<dbReference type="Gene3D" id="3.20.20.70">
    <property type="entry name" value="Aldolase class I"/>
    <property type="match status" value="1"/>
</dbReference>
<reference evidence="4 5" key="1">
    <citation type="submission" date="2022-04" db="EMBL/GenBank/DDBJ databases">
        <title>Genome draft of Actinomadura sp. ATCC 31491.</title>
        <authorList>
            <person name="Shi X."/>
            <person name="Du Y."/>
        </authorList>
    </citation>
    <scope>NUCLEOTIDE SEQUENCE [LARGE SCALE GENOMIC DNA]</scope>
    <source>
        <strain evidence="4 5">ATCC 31491</strain>
    </source>
</reference>
<keyword evidence="2 3" id="KW-0456">Lyase</keyword>
<comment type="caution">
    <text evidence="4">The sequence shown here is derived from an EMBL/GenBank/DDBJ whole genome shotgun (WGS) entry which is preliminary data.</text>
</comment>
<comment type="similarity">
    <text evidence="1 3">Belongs to the DapA family.</text>
</comment>
<dbReference type="PANTHER" id="PTHR12128">
    <property type="entry name" value="DIHYDRODIPICOLINATE SYNTHASE"/>
    <property type="match status" value="1"/>
</dbReference>
<evidence type="ECO:0000256" key="1">
    <source>
        <dbReference type="ARBA" id="ARBA00007592"/>
    </source>
</evidence>
<dbReference type="PRINTS" id="PR00146">
    <property type="entry name" value="DHPICSNTHASE"/>
</dbReference>
<dbReference type="PANTHER" id="PTHR12128:SF66">
    <property type="entry name" value="4-HYDROXY-2-OXOGLUTARATE ALDOLASE, MITOCHONDRIAL"/>
    <property type="match status" value="1"/>
</dbReference>
<evidence type="ECO:0000256" key="3">
    <source>
        <dbReference type="PIRNR" id="PIRNR001365"/>
    </source>
</evidence>
<gene>
    <name evidence="4" type="ORF">MF672_008450</name>
</gene>
<keyword evidence="5" id="KW-1185">Reference proteome</keyword>
<protein>
    <submittedName>
        <fullName evidence="4">Dihydrodipicolinate synthase family protein</fullName>
    </submittedName>
</protein>
<dbReference type="SMART" id="SM01130">
    <property type="entry name" value="DHDPS"/>
    <property type="match status" value="1"/>
</dbReference>
<dbReference type="EMBL" id="JAKRKC020000001">
    <property type="protein sequence ID" value="MCK2213818.1"/>
    <property type="molecule type" value="Genomic_DNA"/>
</dbReference>
<organism evidence="4 5">
    <name type="scientific">Actinomadura luzonensis</name>
    <dbReference type="NCBI Taxonomy" id="2805427"/>
    <lineage>
        <taxon>Bacteria</taxon>
        <taxon>Bacillati</taxon>
        <taxon>Actinomycetota</taxon>
        <taxon>Actinomycetes</taxon>
        <taxon>Streptosporangiales</taxon>
        <taxon>Thermomonosporaceae</taxon>
        <taxon>Actinomadura</taxon>
    </lineage>
</organism>
<dbReference type="InterPro" id="IPR013785">
    <property type="entry name" value="Aldolase_TIM"/>
</dbReference>